<dbReference type="SUPFAM" id="SSF52172">
    <property type="entry name" value="CheY-like"/>
    <property type="match status" value="1"/>
</dbReference>
<dbReference type="RefSeq" id="WP_234517050.1">
    <property type="nucleotide sequence ID" value="NZ_BAAAUF010000050.1"/>
</dbReference>
<dbReference type="InterPro" id="IPR011006">
    <property type="entry name" value="CheY-like_superfamily"/>
</dbReference>
<name>A0ABP6M0J1_9ACTN</name>
<dbReference type="Gene3D" id="1.10.10.10">
    <property type="entry name" value="Winged helix-like DNA-binding domain superfamily/Winged helix DNA-binding domain"/>
    <property type="match status" value="1"/>
</dbReference>
<sequence>MTAGTTELAQECERLRVENRHLKRAVVSHALVDQAIGAVVVLGRIPQDEAWGVLRDVSQHTNTKLRLIAEHVLKFAQGGDLPQPELDEFRRALDRTRIASRTRP</sequence>
<dbReference type="InterPro" id="IPR024189">
    <property type="entry name" value="ANTAR_transcrpt_antiterm_reg"/>
</dbReference>
<feature type="domain" description="ANTAR" evidence="1">
    <location>
        <begin position="12"/>
        <end position="73"/>
    </location>
</feature>
<dbReference type="EMBL" id="BAAAUF010000050">
    <property type="protein sequence ID" value="GAA3062435.1"/>
    <property type="molecule type" value="Genomic_DNA"/>
</dbReference>
<dbReference type="InterPro" id="IPR036388">
    <property type="entry name" value="WH-like_DNA-bd_sf"/>
</dbReference>
<dbReference type="PIRSF" id="PIRSF010636">
    <property type="entry name" value="ANTAR_solo"/>
    <property type="match status" value="1"/>
</dbReference>
<evidence type="ECO:0000259" key="1">
    <source>
        <dbReference type="PROSITE" id="PS50921"/>
    </source>
</evidence>
<accession>A0ABP6M0J1</accession>
<dbReference type="Pfam" id="PF03861">
    <property type="entry name" value="ANTAR"/>
    <property type="match status" value="1"/>
</dbReference>
<dbReference type="Proteomes" id="UP001501532">
    <property type="component" value="Unassembled WGS sequence"/>
</dbReference>
<keyword evidence="3" id="KW-1185">Reference proteome</keyword>
<reference evidence="3" key="1">
    <citation type="journal article" date="2019" name="Int. J. Syst. Evol. Microbiol.">
        <title>The Global Catalogue of Microorganisms (GCM) 10K type strain sequencing project: providing services to taxonomists for standard genome sequencing and annotation.</title>
        <authorList>
            <consortium name="The Broad Institute Genomics Platform"/>
            <consortium name="The Broad Institute Genome Sequencing Center for Infectious Disease"/>
            <person name="Wu L."/>
            <person name="Ma J."/>
        </authorList>
    </citation>
    <scope>NUCLEOTIDE SEQUENCE [LARGE SCALE GENOMIC DNA]</scope>
    <source>
        <strain evidence="3">JCM 9091</strain>
    </source>
</reference>
<evidence type="ECO:0000313" key="2">
    <source>
        <dbReference type="EMBL" id="GAA3062435.1"/>
    </source>
</evidence>
<evidence type="ECO:0000313" key="3">
    <source>
        <dbReference type="Proteomes" id="UP001501532"/>
    </source>
</evidence>
<gene>
    <name evidence="2" type="ORF">GCM10010448_52200</name>
</gene>
<comment type="caution">
    <text evidence="2">The sequence shown here is derived from an EMBL/GenBank/DDBJ whole genome shotgun (WGS) entry which is preliminary data.</text>
</comment>
<dbReference type="PROSITE" id="PS50921">
    <property type="entry name" value="ANTAR"/>
    <property type="match status" value="1"/>
</dbReference>
<organism evidence="2 3">
    <name type="scientific">Streptomyces glomeratus</name>
    <dbReference type="NCBI Taxonomy" id="284452"/>
    <lineage>
        <taxon>Bacteria</taxon>
        <taxon>Bacillati</taxon>
        <taxon>Actinomycetota</taxon>
        <taxon>Actinomycetes</taxon>
        <taxon>Kitasatosporales</taxon>
        <taxon>Streptomycetaceae</taxon>
        <taxon>Streptomyces</taxon>
    </lineage>
</organism>
<dbReference type="SMART" id="SM01012">
    <property type="entry name" value="ANTAR"/>
    <property type="match status" value="1"/>
</dbReference>
<dbReference type="InterPro" id="IPR005561">
    <property type="entry name" value="ANTAR"/>
</dbReference>
<proteinExistence type="predicted"/>
<protein>
    <submittedName>
        <fullName evidence="2">ANTAR domain-containing protein</fullName>
    </submittedName>
</protein>